<evidence type="ECO:0000256" key="2">
    <source>
        <dbReference type="ARBA" id="ARBA00022649"/>
    </source>
</evidence>
<name>A0A932M0N2_UNCTE</name>
<dbReference type="SUPFAM" id="SSF54786">
    <property type="entry name" value="YcfA/nrd intein domain"/>
    <property type="match status" value="1"/>
</dbReference>
<dbReference type="Gene3D" id="3.30.920.30">
    <property type="entry name" value="Hypothetical protein"/>
    <property type="match status" value="1"/>
</dbReference>
<organism evidence="8 9">
    <name type="scientific">Tectimicrobiota bacterium</name>
    <dbReference type="NCBI Taxonomy" id="2528274"/>
    <lineage>
        <taxon>Bacteria</taxon>
        <taxon>Pseudomonadati</taxon>
        <taxon>Nitrospinota/Tectimicrobiota group</taxon>
        <taxon>Candidatus Tectimicrobiota</taxon>
    </lineage>
</organism>
<reference evidence="8" key="1">
    <citation type="submission" date="2020-07" db="EMBL/GenBank/DDBJ databases">
        <title>Huge and variable diversity of episymbiotic CPR bacteria and DPANN archaea in groundwater ecosystems.</title>
        <authorList>
            <person name="He C.Y."/>
            <person name="Keren R."/>
            <person name="Whittaker M."/>
            <person name="Farag I.F."/>
            <person name="Doudna J."/>
            <person name="Cate J.H.D."/>
            <person name="Banfield J.F."/>
        </authorList>
    </citation>
    <scope>NUCLEOTIDE SEQUENCE</scope>
    <source>
        <strain evidence="8">NC_groundwater_717_Ag_S-0.2um_59_8</strain>
    </source>
</reference>
<dbReference type="Pfam" id="PF07927">
    <property type="entry name" value="HicA_toxin"/>
    <property type="match status" value="1"/>
</dbReference>
<keyword evidence="7" id="KW-0346">Stress response</keyword>
<evidence type="ECO:0000256" key="6">
    <source>
        <dbReference type="ARBA" id="ARBA00022884"/>
    </source>
</evidence>
<evidence type="ECO:0000256" key="7">
    <source>
        <dbReference type="ARBA" id="ARBA00023016"/>
    </source>
</evidence>
<evidence type="ECO:0000256" key="5">
    <source>
        <dbReference type="ARBA" id="ARBA00022801"/>
    </source>
</evidence>
<keyword evidence="6" id="KW-0694">RNA-binding</keyword>
<dbReference type="EMBL" id="JACPSX010000127">
    <property type="protein sequence ID" value="MBI3014799.1"/>
    <property type="molecule type" value="Genomic_DNA"/>
</dbReference>
<evidence type="ECO:0000256" key="1">
    <source>
        <dbReference type="ARBA" id="ARBA00006620"/>
    </source>
</evidence>
<comment type="caution">
    <text evidence="8">The sequence shown here is derived from an EMBL/GenBank/DDBJ whole genome shotgun (WGS) entry which is preliminary data.</text>
</comment>
<dbReference type="GO" id="GO:0004519">
    <property type="term" value="F:endonuclease activity"/>
    <property type="evidence" value="ECO:0007669"/>
    <property type="project" value="UniProtKB-KW"/>
</dbReference>
<proteinExistence type="inferred from homology"/>
<accession>A0A932M0N2</accession>
<dbReference type="InterPro" id="IPR038570">
    <property type="entry name" value="HicA_sf"/>
</dbReference>
<evidence type="ECO:0000256" key="4">
    <source>
        <dbReference type="ARBA" id="ARBA00022759"/>
    </source>
</evidence>
<evidence type="ECO:0000313" key="8">
    <source>
        <dbReference type="EMBL" id="MBI3014799.1"/>
    </source>
</evidence>
<sequence length="57" mass="6613">MKRRELIKKLLAAGCVYVRPGSRHDLYLNPKTGKKQAVPRHKEIDEHLAKHILKILT</sequence>
<keyword evidence="5" id="KW-0378">Hydrolase</keyword>
<dbReference type="GO" id="GO:0016787">
    <property type="term" value="F:hydrolase activity"/>
    <property type="evidence" value="ECO:0007669"/>
    <property type="project" value="UniProtKB-KW"/>
</dbReference>
<gene>
    <name evidence="8" type="ORF">HYY65_07030</name>
</gene>
<dbReference type="InterPro" id="IPR012933">
    <property type="entry name" value="HicA_mRNA_interferase"/>
</dbReference>
<evidence type="ECO:0000313" key="9">
    <source>
        <dbReference type="Proteomes" id="UP000741360"/>
    </source>
</evidence>
<keyword evidence="2" id="KW-1277">Toxin-antitoxin system</keyword>
<keyword evidence="4" id="KW-0255">Endonuclease</keyword>
<evidence type="ECO:0000256" key="3">
    <source>
        <dbReference type="ARBA" id="ARBA00022722"/>
    </source>
</evidence>
<keyword evidence="3" id="KW-0540">Nuclease</keyword>
<protein>
    <submittedName>
        <fullName evidence="8">Type II toxin-antitoxin system HicA family toxin</fullName>
    </submittedName>
</protein>
<dbReference type="Proteomes" id="UP000741360">
    <property type="component" value="Unassembled WGS sequence"/>
</dbReference>
<dbReference type="GO" id="GO:0003729">
    <property type="term" value="F:mRNA binding"/>
    <property type="evidence" value="ECO:0007669"/>
    <property type="project" value="InterPro"/>
</dbReference>
<dbReference type="AlphaFoldDB" id="A0A932M0N2"/>
<comment type="similarity">
    <text evidence="1">Belongs to the HicA mRNA interferase family.</text>
</comment>